<keyword evidence="5" id="KW-0547">Nucleotide-binding</keyword>
<dbReference type="FunFam" id="3.40.50.300:FF:000940">
    <property type="entry name" value="Nucleotide-binding oligomerization domain-containing protein 2"/>
    <property type="match status" value="1"/>
</dbReference>
<dbReference type="InterPro" id="IPR007111">
    <property type="entry name" value="NACHT_NTPase"/>
</dbReference>
<evidence type="ECO:0000259" key="8">
    <source>
        <dbReference type="PROSITE" id="PS50837"/>
    </source>
</evidence>
<dbReference type="InterPro" id="IPR054000">
    <property type="entry name" value="MLKL_N"/>
</dbReference>
<evidence type="ECO:0000256" key="4">
    <source>
        <dbReference type="ARBA" id="ARBA00022737"/>
    </source>
</evidence>
<evidence type="ECO:0000313" key="10">
    <source>
        <dbReference type="RefSeq" id="XP_031417448.1"/>
    </source>
</evidence>
<comment type="subcellular location">
    <subcellularLocation>
        <location evidence="1">Cytoplasm</location>
    </subcellularLocation>
</comment>
<dbReference type="InterPro" id="IPR041075">
    <property type="entry name" value="NOD1/2_WH"/>
</dbReference>
<dbReference type="Gene3D" id="1.20.930.20">
    <property type="entry name" value="Adaptor protein Cbl, N-terminal domain"/>
    <property type="match status" value="1"/>
</dbReference>
<dbReference type="PROSITE" id="PS50837">
    <property type="entry name" value="NACHT"/>
    <property type="match status" value="1"/>
</dbReference>
<feature type="domain" description="NACHT" evidence="8">
    <location>
        <begin position="224"/>
        <end position="358"/>
    </location>
</feature>
<protein>
    <submittedName>
        <fullName evidence="10">LOW QUALITY PROTEIN: nucleotide-binding oligomerization domain-containing protein 2-like</fullName>
    </submittedName>
</protein>
<dbReference type="CDD" id="cd21037">
    <property type="entry name" value="MLKL_NTD"/>
    <property type="match status" value="1"/>
</dbReference>
<keyword evidence="9" id="KW-1185">Reference proteome</keyword>
<keyword evidence="2" id="KW-0963">Cytoplasm</keyword>
<dbReference type="InterPro" id="IPR036537">
    <property type="entry name" value="Adaptor_Cbl_N_dom_sf"/>
</dbReference>
<organism evidence="9 10">
    <name type="scientific">Clupea harengus</name>
    <name type="common">Atlantic herring</name>
    <dbReference type="NCBI Taxonomy" id="7950"/>
    <lineage>
        <taxon>Eukaryota</taxon>
        <taxon>Metazoa</taxon>
        <taxon>Chordata</taxon>
        <taxon>Craniata</taxon>
        <taxon>Vertebrata</taxon>
        <taxon>Euteleostomi</taxon>
        <taxon>Actinopterygii</taxon>
        <taxon>Neopterygii</taxon>
        <taxon>Teleostei</taxon>
        <taxon>Clupei</taxon>
        <taxon>Clupeiformes</taxon>
        <taxon>Clupeoidei</taxon>
        <taxon>Clupeidae</taxon>
        <taxon>Clupea</taxon>
    </lineage>
</organism>
<feature type="region of interest" description="Disordered" evidence="7">
    <location>
        <begin position="126"/>
        <end position="149"/>
    </location>
</feature>
<dbReference type="Pfam" id="PF17779">
    <property type="entry name" value="WHD_NOD2"/>
    <property type="match status" value="1"/>
</dbReference>
<feature type="compositionally biased region" description="Basic and acidic residues" evidence="7">
    <location>
        <begin position="126"/>
        <end position="143"/>
    </location>
</feature>
<evidence type="ECO:0000256" key="5">
    <source>
        <dbReference type="ARBA" id="ARBA00022741"/>
    </source>
</evidence>
<evidence type="ECO:0000256" key="7">
    <source>
        <dbReference type="SAM" id="MobiDB-lite"/>
    </source>
</evidence>
<evidence type="ECO:0000256" key="3">
    <source>
        <dbReference type="ARBA" id="ARBA00022614"/>
    </source>
</evidence>
<dbReference type="RefSeq" id="XP_031417448.1">
    <property type="nucleotide sequence ID" value="XM_031561588.1"/>
</dbReference>
<dbReference type="InterPro" id="IPR001611">
    <property type="entry name" value="Leu-rich_rpt"/>
</dbReference>
<dbReference type="InterPro" id="IPR027417">
    <property type="entry name" value="P-loop_NTPase"/>
</dbReference>
<dbReference type="PANTHER" id="PTHR24106">
    <property type="entry name" value="NACHT, LRR AND CARD DOMAINS-CONTAINING"/>
    <property type="match status" value="1"/>
</dbReference>
<dbReference type="Gene3D" id="3.40.50.300">
    <property type="entry name" value="P-loop containing nucleotide triphosphate hydrolases"/>
    <property type="match status" value="1"/>
</dbReference>
<evidence type="ECO:0000313" key="9">
    <source>
        <dbReference type="Proteomes" id="UP000515152"/>
    </source>
</evidence>
<dbReference type="Pfam" id="PF13516">
    <property type="entry name" value="LRR_6"/>
    <property type="match status" value="4"/>
</dbReference>
<name>A0A6P8EMR0_CLUHA</name>
<dbReference type="Proteomes" id="UP000515152">
    <property type="component" value="Chromosome 23"/>
</dbReference>
<dbReference type="OrthoDB" id="120976at2759"/>
<dbReference type="GeneID" id="105909368"/>
<evidence type="ECO:0000256" key="1">
    <source>
        <dbReference type="ARBA" id="ARBA00004496"/>
    </source>
</evidence>
<dbReference type="InterPro" id="IPR059179">
    <property type="entry name" value="MLKL-like_MCAfunc"/>
</dbReference>
<dbReference type="AlphaFoldDB" id="A0A6P8EMR0"/>
<reference evidence="10" key="1">
    <citation type="submission" date="2025-08" db="UniProtKB">
        <authorList>
            <consortium name="RefSeq"/>
        </authorList>
    </citation>
    <scope>IDENTIFICATION</scope>
</reference>
<keyword evidence="6" id="KW-0067">ATP-binding</keyword>
<keyword evidence="4" id="KW-0677">Repeat</keyword>
<dbReference type="Pfam" id="PF22215">
    <property type="entry name" value="MLKL_N"/>
    <property type="match status" value="1"/>
</dbReference>
<dbReference type="InterPro" id="IPR051261">
    <property type="entry name" value="NLR"/>
</dbReference>
<keyword evidence="3" id="KW-0433">Leucine-rich repeat</keyword>
<dbReference type="GO" id="GO:0005737">
    <property type="term" value="C:cytoplasm"/>
    <property type="evidence" value="ECO:0007669"/>
    <property type="project" value="UniProtKB-SubCell"/>
</dbReference>
<dbReference type="KEGG" id="char:105909368"/>
<dbReference type="SMART" id="SM00368">
    <property type="entry name" value="LRR_RI"/>
    <property type="match status" value="6"/>
</dbReference>
<dbReference type="GO" id="GO:0005524">
    <property type="term" value="F:ATP binding"/>
    <property type="evidence" value="ECO:0007669"/>
    <property type="project" value="UniProtKB-KW"/>
</dbReference>
<dbReference type="Pfam" id="PF17776">
    <property type="entry name" value="NLRC4_HD2"/>
    <property type="match status" value="1"/>
</dbReference>
<dbReference type="SUPFAM" id="SSF52047">
    <property type="entry name" value="RNI-like"/>
    <property type="match status" value="1"/>
</dbReference>
<dbReference type="GO" id="GO:0007166">
    <property type="term" value="P:cell surface receptor signaling pathway"/>
    <property type="evidence" value="ECO:0007669"/>
    <property type="project" value="InterPro"/>
</dbReference>
<gene>
    <name evidence="10" type="primary">LOC105909368</name>
</gene>
<dbReference type="Pfam" id="PF05729">
    <property type="entry name" value="NACHT"/>
    <property type="match status" value="1"/>
</dbReference>
<sequence length="927" mass="105057">MEPISQAIEHSLAVAEALYNRCQMVKTNRRHSEKLLARTADLMNVLEDMREQEDLSDDADLVLRGLKSLQKTLRSAEELVESHDGSGLLRRTLHATSLRESFESLDRRMDEAVQLLSLSLQVRQERRKERLKDEPEEVKTRREDDEDRTSHLNTGFLEYKRKLCSSVCAQSQFICSYDGTSKFSLDVIYTDCELELAEDCIEGQVPLDLEDILGPVGTLNEEADTILVSGEAGMGKSTLLQRLHLLWAKNESLRDFFLLFPFSCRKLSMERRELSLRDLLFFHCCWADRDQEQLFQFILDNPHLVLFTSDGLDEFKHSFSDEQRHCCPDLRAPVSTLLFNLLQGCLMKGVRKLVTSRPLALGPSLRHYLRKEIRLRGFSPGGIDSFLRKHHDPVSVVQVSKSLHGNTTLLGLCHVPVLCWIVSKCYKEHIRRNGDLHTTTDIFVMVLQHVLYCKDAKRHSLGNCWLQEHFLTIMRLAQLAFEGLESSRYLLSESELRSRGFTEQDLSIGVLVQITSHLSCPEPHFEFLHVTMQCFFAALYLVLNNDDLFTVKKFMKRVSNWSGNDRDSGQFPAAGRRKTLTSETSNHRITSRFVSGLLSQRHRVLLLQSCPTQMLKTKSKQAAKSLSTSLRRHFNSMPKPVAGEKKSLHAMPNFIWLVQCIHEMQDSEVARDAVATFEGEHLKLTYCNIGPVECTALACVLQHLKNPVGLQLDHNAVGDVGVEELLPCLHVCCALYLRNNNITDAGMAKLIEKGIQCENFTKIALFSNKLTDDCTHHFAHLLKSKQNFLSLRLGNNSVTAVGAQCLAEGLQHNRSLQYLGLWGNDVGDDGAVALARALENSPSLVWLSLVDNGIGDTGAHAMARLIERCPSLEELWLTKNCITREGVESLFQAIQTNSSVKSLWLRGNTLSPEEEEELTERDKRLTF</sequence>
<evidence type="ECO:0000256" key="6">
    <source>
        <dbReference type="ARBA" id="ARBA00022840"/>
    </source>
</evidence>
<dbReference type="InterPro" id="IPR041267">
    <property type="entry name" value="NLRP_HD2"/>
</dbReference>
<accession>A0A6P8EMR0</accession>
<proteinExistence type="predicted"/>
<dbReference type="Gene3D" id="3.80.10.10">
    <property type="entry name" value="Ribonuclease Inhibitor"/>
    <property type="match status" value="1"/>
</dbReference>
<evidence type="ECO:0000256" key="2">
    <source>
        <dbReference type="ARBA" id="ARBA00022490"/>
    </source>
</evidence>
<dbReference type="InterPro" id="IPR032675">
    <property type="entry name" value="LRR_dom_sf"/>
</dbReference>